<sequence length="72" mass="7945">MTHFFLPASQYTARLPLLQWLSAPDEDADDDLDDVLDETGEITNRSNGKSGTDTTAEPDPKPDNHQASTRQS</sequence>
<reference evidence="2 3" key="1">
    <citation type="submission" date="2014-03" db="EMBL/GenBank/DDBJ databases">
        <title>Draft Genome Sequences of Four Burkholderia Strains.</title>
        <authorList>
            <person name="Liu X.Y."/>
            <person name="Li C.X."/>
            <person name="Xu J.H."/>
        </authorList>
    </citation>
    <scope>NUCLEOTIDE SEQUENCE [LARGE SCALE GENOMIC DNA]</scope>
    <source>
        <strain evidence="2 3">OP-1</strain>
    </source>
</reference>
<dbReference type="Proteomes" id="UP000027451">
    <property type="component" value="Unassembled WGS sequence"/>
</dbReference>
<dbReference type="OrthoDB" id="9920918at2"/>
<proteinExistence type="predicted"/>
<dbReference type="RefSeq" id="WP_008346700.1">
    <property type="nucleotide sequence ID" value="NZ_CP084286.1"/>
</dbReference>
<comment type="caution">
    <text evidence="2">The sequence shown here is derived from an EMBL/GenBank/DDBJ whole genome shotgun (WGS) entry which is preliminary data.</text>
</comment>
<evidence type="ECO:0000256" key="1">
    <source>
        <dbReference type="SAM" id="MobiDB-lite"/>
    </source>
</evidence>
<name>A0A656QW71_9BURK</name>
<evidence type="ECO:0000313" key="3">
    <source>
        <dbReference type="Proteomes" id="UP000027451"/>
    </source>
</evidence>
<evidence type="ECO:0000313" key="2">
    <source>
        <dbReference type="EMBL" id="KDR34028.1"/>
    </source>
</evidence>
<keyword evidence="3" id="KW-1185">Reference proteome</keyword>
<feature type="compositionally biased region" description="Acidic residues" evidence="1">
    <location>
        <begin position="24"/>
        <end position="40"/>
    </location>
</feature>
<accession>A0A656QW71</accession>
<dbReference type="AlphaFoldDB" id="A0A656QW71"/>
<organism evidence="2 3">
    <name type="scientific">Caballeronia zhejiangensis</name>
    <dbReference type="NCBI Taxonomy" id="871203"/>
    <lineage>
        <taxon>Bacteria</taxon>
        <taxon>Pseudomonadati</taxon>
        <taxon>Pseudomonadota</taxon>
        <taxon>Betaproteobacteria</taxon>
        <taxon>Burkholderiales</taxon>
        <taxon>Burkholderiaceae</taxon>
        <taxon>Caballeronia</taxon>
    </lineage>
</organism>
<protein>
    <submittedName>
        <fullName evidence="2">Uncharacterized protein</fullName>
    </submittedName>
</protein>
<feature type="region of interest" description="Disordered" evidence="1">
    <location>
        <begin position="24"/>
        <end position="72"/>
    </location>
</feature>
<gene>
    <name evidence="2" type="ORF">BG60_02440</name>
</gene>
<feature type="compositionally biased region" description="Polar residues" evidence="1">
    <location>
        <begin position="41"/>
        <end position="55"/>
    </location>
</feature>
<dbReference type="EMBL" id="JFHD01000001">
    <property type="protein sequence ID" value="KDR34028.1"/>
    <property type="molecule type" value="Genomic_DNA"/>
</dbReference>